<gene>
    <name evidence="1" type="ORF">ACFFRN_20765</name>
</gene>
<organism evidence="1 2">
    <name type="scientific">Nonomuraea roseola</name>
    <dbReference type="NCBI Taxonomy" id="46179"/>
    <lineage>
        <taxon>Bacteria</taxon>
        <taxon>Bacillati</taxon>
        <taxon>Actinomycetota</taxon>
        <taxon>Actinomycetes</taxon>
        <taxon>Streptosporangiales</taxon>
        <taxon>Streptosporangiaceae</taxon>
        <taxon>Nonomuraea</taxon>
    </lineage>
</organism>
<proteinExistence type="predicted"/>
<dbReference type="RefSeq" id="WP_346128939.1">
    <property type="nucleotide sequence ID" value="NZ_BAAAXC010000015.1"/>
</dbReference>
<evidence type="ECO:0000313" key="1">
    <source>
        <dbReference type="EMBL" id="MFB9529050.1"/>
    </source>
</evidence>
<protein>
    <submittedName>
        <fullName evidence="1">DUF6011 domain-containing protein</fullName>
    </submittedName>
</protein>
<dbReference type="EMBL" id="JBHMCE010000006">
    <property type="protein sequence ID" value="MFB9529050.1"/>
    <property type="molecule type" value="Genomic_DNA"/>
</dbReference>
<comment type="caution">
    <text evidence="1">The sequence shown here is derived from an EMBL/GenBank/DDBJ whole genome shotgun (WGS) entry which is preliminary data.</text>
</comment>
<dbReference type="InterPro" id="IPR046053">
    <property type="entry name" value="DUF6011"/>
</dbReference>
<dbReference type="Pfam" id="PF19474">
    <property type="entry name" value="DUF6011"/>
    <property type="match status" value="1"/>
</dbReference>
<reference evidence="1 2" key="1">
    <citation type="submission" date="2024-09" db="EMBL/GenBank/DDBJ databases">
        <authorList>
            <person name="Sun Q."/>
            <person name="Mori K."/>
        </authorList>
    </citation>
    <scope>NUCLEOTIDE SEQUENCE [LARGE SCALE GENOMIC DNA]</scope>
    <source>
        <strain evidence="1 2">JCM 3323</strain>
    </source>
</reference>
<accession>A0ABV5Q0M6</accession>
<keyword evidence="2" id="KW-1185">Reference proteome</keyword>
<name>A0ABV5Q0M6_9ACTN</name>
<sequence>MPVKNAVTEPQKVFIRKLAAERGLDAEVIEASFDDLTKALASDLITWLKAMDVPAAAKPIRATVEPGFYKLDGKFYEVRESKGGRLYAVEIYQTESGKVTSDYAPGIAGRLKPENLLTLDEAKAFGRETGSCCVCRRELTKQDSIDAGIGPVCADKF</sequence>
<dbReference type="Proteomes" id="UP001589646">
    <property type="component" value="Unassembled WGS sequence"/>
</dbReference>
<evidence type="ECO:0000313" key="2">
    <source>
        <dbReference type="Proteomes" id="UP001589646"/>
    </source>
</evidence>